<dbReference type="Gene3D" id="2.130.10.130">
    <property type="entry name" value="Integrin alpha, N-terminal"/>
    <property type="match status" value="1"/>
</dbReference>
<proteinExistence type="predicted"/>
<feature type="repeat" description="FG-GAP" evidence="4">
    <location>
        <begin position="1"/>
        <end position="58"/>
    </location>
</feature>
<keyword evidence="6" id="KW-1185">Reference proteome</keyword>
<dbReference type="GO" id="GO:0008305">
    <property type="term" value="C:integrin complex"/>
    <property type="evidence" value="ECO:0007669"/>
    <property type="project" value="TreeGrafter"/>
</dbReference>
<dbReference type="GO" id="GO:0007160">
    <property type="term" value="P:cell-matrix adhesion"/>
    <property type="evidence" value="ECO:0007669"/>
    <property type="project" value="TreeGrafter"/>
</dbReference>
<dbReference type="GO" id="GO:0098609">
    <property type="term" value="P:cell-cell adhesion"/>
    <property type="evidence" value="ECO:0007669"/>
    <property type="project" value="TreeGrafter"/>
</dbReference>
<evidence type="ECO:0000256" key="4">
    <source>
        <dbReference type="PROSITE-ProRule" id="PRU00803"/>
    </source>
</evidence>
<dbReference type="GO" id="GO:0033627">
    <property type="term" value="P:cell adhesion mediated by integrin"/>
    <property type="evidence" value="ECO:0007669"/>
    <property type="project" value="TreeGrafter"/>
</dbReference>
<dbReference type="GO" id="GO:0005178">
    <property type="term" value="F:integrin binding"/>
    <property type="evidence" value="ECO:0007669"/>
    <property type="project" value="TreeGrafter"/>
</dbReference>
<keyword evidence="5" id="KW-0401">Integrin</keyword>
<dbReference type="Pfam" id="PF01839">
    <property type="entry name" value="FG-GAP"/>
    <property type="match status" value="1"/>
</dbReference>
<dbReference type="SUPFAM" id="SSF69318">
    <property type="entry name" value="Integrin alpha N-terminal domain"/>
    <property type="match status" value="1"/>
</dbReference>
<dbReference type="InterPro" id="IPR013519">
    <property type="entry name" value="Int_alpha_beta-p"/>
</dbReference>
<dbReference type="Proteomes" id="UP000027135">
    <property type="component" value="Unassembled WGS sequence"/>
</dbReference>
<dbReference type="STRING" id="136037.A0A067QI36"/>
<protein>
    <submittedName>
        <fullName evidence="5">Integrin alpha-4</fullName>
    </submittedName>
</protein>
<dbReference type="EMBL" id="KK853330">
    <property type="protein sequence ID" value="KDR08408.1"/>
    <property type="molecule type" value="Genomic_DNA"/>
</dbReference>
<keyword evidence="3" id="KW-0325">Glycoprotein</keyword>
<dbReference type="SMART" id="SM00191">
    <property type="entry name" value="Int_alpha"/>
    <property type="match status" value="1"/>
</dbReference>
<dbReference type="InParanoid" id="A0A067QI36"/>
<name>A0A067QI36_ZOONE</name>
<dbReference type="PANTHER" id="PTHR23220">
    <property type="entry name" value="INTEGRIN ALPHA"/>
    <property type="match status" value="1"/>
</dbReference>
<keyword evidence="2" id="KW-0677">Repeat</keyword>
<reference evidence="5 6" key="1">
    <citation type="journal article" date="2014" name="Nat. Commun.">
        <title>Molecular traces of alternative social organization in a termite genome.</title>
        <authorList>
            <person name="Terrapon N."/>
            <person name="Li C."/>
            <person name="Robertson H.M."/>
            <person name="Ji L."/>
            <person name="Meng X."/>
            <person name="Booth W."/>
            <person name="Chen Z."/>
            <person name="Childers C.P."/>
            <person name="Glastad K.M."/>
            <person name="Gokhale K."/>
            <person name="Gowin J."/>
            <person name="Gronenberg W."/>
            <person name="Hermansen R.A."/>
            <person name="Hu H."/>
            <person name="Hunt B.G."/>
            <person name="Huylmans A.K."/>
            <person name="Khalil S.M."/>
            <person name="Mitchell R.D."/>
            <person name="Munoz-Torres M.C."/>
            <person name="Mustard J.A."/>
            <person name="Pan H."/>
            <person name="Reese J.T."/>
            <person name="Scharf M.E."/>
            <person name="Sun F."/>
            <person name="Vogel H."/>
            <person name="Xiao J."/>
            <person name="Yang W."/>
            <person name="Yang Z."/>
            <person name="Yang Z."/>
            <person name="Zhou J."/>
            <person name="Zhu J."/>
            <person name="Brent C.S."/>
            <person name="Elsik C.G."/>
            <person name="Goodisman M.A."/>
            <person name="Liberles D.A."/>
            <person name="Roe R.M."/>
            <person name="Vargo E.L."/>
            <person name="Vilcinskas A."/>
            <person name="Wang J."/>
            <person name="Bornberg-Bauer E."/>
            <person name="Korb J."/>
            <person name="Zhang G."/>
            <person name="Liebig J."/>
        </authorList>
    </citation>
    <scope>NUCLEOTIDE SEQUENCE [LARGE SCALE GENOMIC DNA]</scope>
    <source>
        <tissue evidence="5">Whole organism</tissue>
    </source>
</reference>
<dbReference type="AlphaFoldDB" id="A0A067QI36"/>
<evidence type="ECO:0000256" key="1">
    <source>
        <dbReference type="ARBA" id="ARBA00022729"/>
    </source>
</evidence>
<dbReference type="InterPro" id="IPR013517">
    <property type="entry name" value="FG-GAP"/>
</dbReference>
<gene>
    <name evidence="5" type="ORF">L798_01739</name>
</gene>
<organism evidence="5 6">
    <name type="scientific">Zootermopsis nevadensis</name>
    <name type="common">Dampwood termite</name>
    <dbReference type="NCBI Taxonomy" id="136037"/>
    <lineage>
        <taxon>Eukaryota</taxon>
        <taxon>Metazoa</taxon>
        <taxon>Ecdysozoa</taxon>
        <taxon>Arthropoda</taxon>
        <taxon>Hexapoda</taxon>
        <taxon>Insecta</taxon>
        <taxon>Pterygota</taxon>
        <taxon>Neoptera</taxon>
        <taxon>Polyneoptera</taxon>
        <taxon>Dictyoptera</taxon>
        <taxon>Blattodea</taxon>
        <taxon>Blattoidea</taxon>
        <taxon>Termitoidae</taxon>
        <taxon>Termopsidae</taxon>
        <taxon>Zootermopsis</taxon>
    </lineage>
</organism>
<keyword evidence="1" id="KW-0732">Signal</keyword>
<sequence>MGEYFGGALCVVDLNGDRLDDLVVASPQFSLQATNSAKLVGDEGRIYVFINGDKGRFKEITGDRMIMGNRRYGARFGTAVANVGDLNMDGYEGE</sequence>
<accession>A0A067QI36</accession>
<dbReference type="PANTHER" id="PTHR23220:SF122">
    <property type="entry name" value="INTEGRIN ALPHA-PS1"/>
    <property type="match status" value="1"/>
</dbReference>
<dbReference type="OMA" id="NGARFGM"/>
<evidence type="ECO:0000313" key="5">
    <source>
        <dbReference type="EMBL" id="KDR08408.1"/>
    </source>
</evidence>
<dbReference type="eggNOG" id="KOG3637">
    <property type="taxonomic scope" value="Eukaryota"/>
</dbReference>
<dbReference type="GO" id="GO:0007229">
    <property type="term" value="P:integrin-mediated signaling pathway"/>
    <property type="evidence" value="ECO:0007669"/>
    <property type="project" value="UniProtKB-KW"/>
</dbReference>
<evidence type="ECO:0000256" key="2">
    <source>
        <dbReference type="ARBA" id="ARBA00022737"/>
    </source>
</evidence>
<dbReference type="PROSITE" id="PS51470">
    <property type="entry name" value="FG_GAP"/>
    <property type="match status" value="1"/>
</dbReference>
<dbReference type="InterPro" id="IPR028994">
    <property type="entry name" value="Integrin_alpha_N"/>
</dbReference>
<evidence type="ECO:0000256" key="3">
    <source>
        <dbReference type="ARBA" id="ARBA00023180"/>
    </source>
</evidence>
<evidence type="ECO:0000313" key="6">
    <source>
        <dbReference type="Proteomes" id="UP000027135"/>
    </source>
</evidence>
<dbReference type="GO" id="GO:0009897">
    <property type="term" value="C:external side of plasma membrane"/>
    <property type="evidence" value="ECO:0007669"/>
    <property type="project" value="TreeGrafter"/>
</dbReference>